<feature type="repeat" description="ANK" evidence="3">
    <location>
        <begin position="86"/>
        <end position="119"/>
    </location>
</feature>
<keyword evidence="2 3" id="KW-0040">ANK repeat</keyword>
<dbReference type="PROSITE" id="PS50088">
    <property type="entry name" value="ANK_REPEAT"/>
    <property type="match status" value="2"/>
</dbReference>
<dbReference type="Pfam" id="PF12796">
    <property type="entry name" value="Ank_2"/>
    <property type="match status" value="1"/>
</dbReference>
<keyword evidence="1" id="KW-0677">Repeat</keyword>
<dbReference type="KEGG" id="cre:CHLRE_16g687650v5"/>
<dbReference type="Proteomes" id="UP000006906">
    <property type="component" value="Chromosome 16"/>
</dbReference>
<dbReference type="PANTHER" id="PTHR24189">
    <property type="entry name" value="MYOTROPHIN"/>
    <property type="match status" value="1"/>
</dbReference>
<sequence length="183" mass="18930">MGGAQDPEGFDPVADTVGPGIYSGKVKRDEQGNVVWGKQYQNHNKAPGPVYAGGGYTAMANAIHKGPEAVKALLEAGADPNEVMTGGARPLHTCGMSRRGQLSTSLLIEAGADIEALDTYGYTPLHRMASNNLPIGAEALLKAGADPDRATGQPYAGETALRIARQAGAREVGAVLLSYGATR</sequence>
<dbReference type="InParanoid" id="A0A2K3CUM4"/>
<accession>A0A2K3CUM4</accession>
<evidence type="ECO:0000313" key="5">
    <source>
        <dbReference type="Proteomes" id="UP000006906"/>
    </source>
</evidence>
<dbReference type="AlphaFoldDB" id="A0A2K3CUM4"/>
<reference evidence="4 5" key="1">
    <citation type="journal article" date="2007" name="Science">
        <title>The Chlamydomonas genome reveals the evolution of key animal and plant functions.</title>
        <authorList>
            <person name="Merchant S.S."/>
            <person name="Prochnik S.E."/>
            <person name="Vallon O."/>
            <person name="Harris E.H."/>
            <person name="Karpowicz S.J."/>
            <person name="Witman G.B."/>
            <person name="Terry A."/>
            <person name="Salamov A."/>
            <person name="Fritz-Laylin L.K."/>
            <person name="Marechal-Drouard L."/>
            <person name="Marshall W.F."/>
            <person name="Qu L.H."/>
            <person name="Nelson D.R."/>
            <person name="Sanderfoot A.A."/>
            <person name="Spalding M.H."/>
            <person name="Kapitonov V.V."/>
            <person name="Ren Q."/>
            <person name="Ferris P."/>
            <person name="Lindquist E."/>
            <person name="Shapiro H."/>
            <person name="Lucas S.M."/>
            <person name="Grimwood J."/>
            <person name="Schmutz J."/>
            <person name="Cardol P."/>
            <person name="Cerutti H."/>
            <person name="Chanfreau G."/>
            <person name="Chen C.L."/>
            <person name="Cognat V."/>
            <person name="Croft M.T."/>
            <person name="Dent R."/>
            <person name="Dutcher S."/>
            <person name="Fernandez E."/>
            <person name="Fukuzawa H."/>
            <person name="Gonzalez-Ballester D."/>
            <person name="Gonzalez-Halphen D."/>
            <person name="Hallmann A."/>
            <person name="Hanikenne M."/>
            <person name="Hippler M."/>
            <person name="Inwood W."/>
            <person name="Jabbari K."/>
            <person name="Kalanon M."/>
            <person name="Kuras R."/>
            <person name="Lefebvre P.A."/>
            <person name="Lemaire S.D."/>
            <person name="Lobanov A.V."/>
            <person name="Lohr M."/>
            <person name="Manuell A."/>
            <person name="Meier I."/>
            <person name="Mets L."/>
            <person name="Mittag M."/>
            <person name="Mittelmeier T."/>
            <person name="Moroney J.V."/>
            <person name="Moseley J."/>
            <person name="Napoli C."/>
            <person name="Nedelcu A.M."/>
            <person name="Niyogi K."/>
            <person name="Novoselov S.V."/>
            <person name="Paulsen I.T."/>
            <person name="Pazour G."/>
            <person name="Purton S."/>
            <person name="Ral J.P."/>
            <person name="Riano-Pachon D.M."/>
            <person name="Riekhof W."/>
            <person name="Rymarquis L."/>
            <person name="Schroda M."/>
            <person name="Stern D."/>
            <person name="Umen J."/>
            <person name="Willows R."/>
            <person name="Wilson N."/>
            <person name="Zimmer S.L."/>
            <person name="Allmer J."/>
            <person name="Balk J."/>
            <person name="Bisova K."/>
            <person name="Chen C.J."/>
            <person name="Elias M."/>
            <person name="Gendler K."/>
            <person name="Hauser C."/>
            <person name="Lamb M.R."/>
            <person name="Ledford H."/>
            <person name="Long J.C."/>
            <person name="Minagawa J."/>
            <person name="Page M.D."/>
            <person name="Pan J."/>
            <person name="Pootakham W."/>
            <person name="Roje S."/>
            <person name="Rose A."/>
            <person name="Stahlberg E."/>
            <person name="Terauchi A.M."/>
            <person name="Yang P."/>
            <person name="Ball S."/>
            <person name="Bowler C."/>
            <person name="Dieckmann C.L."/>
            <person name="Gladyshev V.N."/>
            <person name="Green P."/>
            <person name="Jorgensen R."/>
            <person name="Mayfield S."/>
            <person name="Mueller-Roeber B."/>
            <person name="Rajamani S."/>
            <person name="Sayre R.T."/>
            <person name="Brokstein P."/>
            <person name="Dubchak I."/>
            <person name="Goodstein D."/>
            <person name="Hornick L."/>
            <person name="Huang Y.W."/>
            <person name="Jhaveri J."/>
            <person name="Luo Y."/>
            <person name="Martinez D."/>
            <person name="Ngau W.C."/>
            <person name="Otillar B."/>
            <person name="Poliakov A."/>
            <person name="Porter A."/>
            <person name="Szajkowski L."/>
            <person name="Werner G."/>
            <person name="Zhou K."/>
            <person name="Grigoriev I.V."/>
            <person name="Rokhsar D.S."/>
            <person name="Grossman A.R."/>
        </authorList>
    </citation>
    <scope>NUCLEOTIDE SEQUENCE [LARGE SCALE GENOMIC DNA]</scope>
    <source>
        <strain evidence="5">CC-503</strain>
    </source>
</reference>
<name>A0A2K3CUM4_CHLRE</name>
<evidence type="ECO:0000256" key="1">
    <source>
        <dbReference type="ARBA" id="ARBA00022737"/>
    </source>
</evidence>
<dbReference type="RefSeq" id="XP_042915897.1">
    <property type="nucleotide sequence ID" value="XM_043071614.1"/>
</dbReference>
<dbReference type="SMART" id="SM00248">
    <property type="entry name" value="ANK"/>
    <property type="match status" value="2"/>
</dbReference>
<feature type="repeat" description="ANK" evidence="3">
    <location>
        <begin position="120"/>
        <end position="152"/>
    </location>
</feature>
<dbReference type="InterPro" id="IPR002110">
    <property type="entry name" value="Ankyrin_rpt"/>
</dbReference>
<evidence type="ECO:0000256" key="2">
    <source>
        <dbReference type="ARBA" id="ARBA00023043"/>
    </source>
</evidence>
<evidence type="ECO:0000313" key="4">
    <source>
        <dbReference type="EMBL" id="PNW71974.1"/>
    </source>
</evidence>
<dbReference type="Gene3D" id="1.25.40.20">
    <property type="entry name" value="Ankyrin repeat-containing domain"/>
    <property type="match status" value="1"/>
</dbReference>
<protein>
    <submittedName>
        <fullName evidence="4">Uncharacterized protein</fullName>
    </submittedName>
</protein>
<evidence type="ECO:0000256" key="3">
    <source>
        <dbReference type="PROSITE-ProRule" id="PRU00023"/>
    </source>
</evidence>
<dbReference type="GeneID" id="5717669"/>
<keyword evidence="5" id="KW-1185">Reference proteome</keyword>
<organism evidence="4 5">
    <name type="scientific">Chlamydomonas reinhardtii</name>
    <name type="common">Chlamydomonas smithii</name>
    <dbReference type="NCBI Taxonomy" id="3055"/>
    <lineage>
        <taxon>Eukaryota</taxon>
        <taxon>Viridiplantae</taxon>
        <taxon>Chlorophyta</taxon>
        <taxon>core chlorophytes</taxon>
        <taxon>Chlorophyceae</taxon>
        <taxon>CS clade</taxon>
        <taxon>Chlamydomonadales</taxon>
        <taxon>Chlamydomonadaceae</taxon>
        <taxon>Chlamydomonas</taxon>
    </lineage>
</organism>
<dbReference type="InterPro" id="IPR036770">
    <property type="entry name" value="Ankyrin_rpt-contain_sf"/>
</dbReference>
<dbReference type="OrthoDB" id="1577640at2759"/>
<dbReference type="ExpressionAtlas" id="A0A2K3CUM4">
    <property type="expression patterns" value="baseline and differential"/>
</dbReference>
<dbReference type="InterPro" id="IPR050745">
    <property type="entry name" value="Multifunctional_regulatory"/>
</dbReference>
<gene>
    <name evidence="4" type="ORF">CHLRE_16g687650v5</name>
</gene>
<dbReference type="Gramene" id="PNW71974">
    <property type="protein sequence ID" value="PNW71974"/>
    <property type="gene ID" value="CHLRE_16g687650v5"/>
</dbReference>
<dbReference type="EMBL" id="CM008977">
    <property type="protein sequence ID" value="PNW71974.1"/>
    <property type="molecule type" value="Genomic_DNA"/>
</dbReference>
<dbReference type="PANTHER" id="PTHR24189:SF50">
    <property type="entry name" value="ANKYRIN REPEAT AND SOCS BOX PROTEIN 2"/>
    <property type="match status" value="1"/>
</dbReference>
<dbReference type="SUPFAM" id="SSF48403">
    <property type="entry name" value="Ankyrin repeat"/>
    <property type="match status" value="1"/>
</dbReference>
<proteinExistence type="predicted"/>